<proteinExistence type="predicted"/>
<gene>
    <name evidence="1" type="ORF">GCM10025751_25040</name>
</gene>
<dbReference type="Proteomes" id="UP001501729">
    <property type="component" value="Unassembled WGS sequence"/>
</dbReference>
<sequence>MSQTVTRDDPLGHAIRDYYHGEQDEPLIDHDGTETREQPIEQFYFGEFDPESDAGAWEESWLDGPLLDIGAGAGRDTLYFQEQFETVAIEISEYLVETMRDRGVRDARHVDMFELRENFARDRFQSAYAFGTQVGLTKSMHGLRKFLGDLAFVTTSDGTALIHGYDPEQAATTEIIGYRDDPTPGLAYRVYHTEYKNDSETLLFRLFSPDQLQEAAVGTGWEVVEVRHGSERTYTAALGKR</sequence>
<dbReference type="EMBL" id="BAABKX010000008">
    <property type="protein sequence ID" value="GAA5050655.1"/>
    <property type="molecule type" value="Genomic_DNA"/>
</dbReference>
<dbReference type="SUPFAM" id="SSF53335">
    <property type="entry name" value="S-adenosyl-L-methionine-dependent methyltransferases"/>
    <property type="match status" value="1"/>
</dbReference>
<keyword evidence="1" id="KW-0489">Methyltransferase</keyword>
<comment type="caution">
    <text evidence="1">The sequence shown here is derived from an EMBL/GenBank/DDBJ whole genome shotgun (WGS) entry which is preliminary data.</text>
</comment>
<evidence type="ECO:0000313" key="2">
    <source>
        <dbReference type="Proteomes" id="UP001501729"/>
    </source>
</evidence>
<keyword evidence="2" id="KW-1185">Reference proteome</keyword>
<dbReference type="GO" id="GO:0008168">
    <property type="term" value="F:methyltransferase activity"/>
    <property type="evidence" value="ECO:0007669"/>
    <property type="project" value="UniProtKB-KW"/>
</dbReference>
<keyword evidence="1" id="KW-0808">Transferase</keyword>
<dbReference type="Gene3D" id="3.40.50.150">
    <property type="entry name" value="Vaccinia Virus protein VP39"/>
    <property type="match status" value="1"/>
</dbReference>
<protein>
    <submittedName>
        <fullName evidence="1">Class I SAM-dependent methyltransferase</fullName>
    </submittedName>
</protein>
<reference evidence="1 2" key="1">
    <citation type="journal article" date="2019" name="Int. J. Syst. Evol. Microbiol.">
        <title>The Global Catalogue of Microorganisms (GCM) 10K type strain sequencing project: providing services to taxonomists for standard genome sequencing and annotation.</title>
        <authorList>
            <consortium name="The Broad Institute Genomics Platform"/>
            <consortium name="The Broad Institute Genome Sequencing Center for Infectious Disease"/>
            <person name="Wu L."/>
            <person name="Ma J."/>
        </authorList>
    </citation>
    <scope>NUCLEOTIDE SEQUENCE [LARGE SCALE GENOMIC DNA]</scope>
    <source>
        <strain evidence="1 2">JCM 17504</strain>
    </source>
</reference>
<dbReference type="GO" id="GO:0032259">
    <property type="term" value="P:methylation"/>
    <property type="evidence" value="ECO:0007669"/>
    <property type="project" value="UniProtKB-KW"/>
</dbReference>
<name>A0AAV3UHT8_9EURY</name>
<organism evidence="1 2">
    <name type="scientific">Haladaptatus pallidirubidus</name>
    <dbReference type="NCBI Taxonomy" id="1008152"/>
    <lineage>
        <taxon>Archaea</taxon>
        <taxon>Methanobacteriati</taxon>
        <taxon>Methanobacteriota</taxon>
        <taxon>Stenosarchaea group</taxon>
        <taxon>Halobacteria</taxon>
        <taxon>Halobacteriales</taxon>
        <taxon>Haladaptataceae</taxon>
        <taxon>Haladaptatus</taxon>
    </lineage>
</organism>
<evidence type="ECO:0000313" key="1">
    <source>
        <dbReference type="EMBL" id="GAA5050655.1"/>
    </source>
</evidence>
<accession>A0AAV3UHT8</accession>
<dbReference type="AlphaFoldDB" id="A0AAV3UHT8"/>
<dbReference type="InterPro" id="IPR029063">
    <property type="entry name" value="SAM-dependent_MTases_sf"/>
</dbReference>